<protein>
    <submittedName>
        <fullName evidence="2">Uncharacterized protein</fullName>
    </submittedName>
</protein>
<feature type="region of interest" description="Disordered" evidence="1">
    <location>
        <begin position="34"/>
        <end position="131"/>
    </location>
</feature>
<accession>A0A917XP81</accession>
<sequence length="131" mass="13200">MAGVADTGLVELFVAVDSVNGSCPELAAAWRKTSPRLPELSPERVRTKASAAATTTAVVSVATRGTDLHHGRCGSPPRLPPPGGREGGSEGGPEGGPEGPDRGPEGGPVGRPDDGGSTLTRSSPRCGKRHS</sequence>
<dbReference type="Proteomes" id="UP000653411">
    <property type="component" value="Unassembled WGS sequence"/>
</dbReference>
<keyword evidence="3" id="KW-1185">Reference proteome</keyword>
<feature type="compositionally biased region" description="Low complexity" evidence="1">
    <location>
        <begin position="48"/>
        <end position="65"/>
    </location>
</feature>
<feature type="compositionally biased region" description="Gly residues" evidence="1">
    <location>
        <begin position="84"/>
        <end position="98"/>
    </location>
</feature>
<gene>
    <name evidence="2" type="ORF">GCM10011578_093100</name>
</gene>
<name>A0A917XP81_9ACTN</name>
<proteinExistence type="predicted"/>
<evidence type="ECO:0000256" key="1">
    <source>
        <dbReference type="SAM" id="MobiDB-lite"/>
    </source>
</evidence>
<comment type="caution">
    <text evidence="2">The sequence shown here is derived from an EMBL/GenBank/DDBJ whole genome shotgun (WGS) entry which is preliminary data.</text>
</comment>
<dbReference type="EMBL" id="BMML01000038">
    <property type="protein sequence ID" value="GGN43123.1"/>
    <property type="molecule type" value="Genomic_DNA"/>
</dbReference>
<organism evidence="2 3">
    <name type="scientific">Streptomyces fuscichromogenes</name>
    <dbReference type="NCBI Taxonomy" id="1324013"/>
    <lineage>
        <taxon>Bacteria</taxon>
        <taxon>Bacillati</taxon>
        <taxon>Actinomycetota</taxon>
        <taxon>Actinomycetes</taxon>
        <taxon>Kitasatosporales</taxon>
        <taxon>Streptomycetaceae</taxon>
        <taxon>Streptomyces</taxon>
    </lineage>
</organism>
<reference evidence="2" key="2">
    <citation type="submission" date="2020-09" db="EMBL/GenBank/DDBJ databases">
        <authorList>
            <person name="Sun Q."/>
            <person name="Zhou Y."/>
        </authorList>
    </citation>
    <scope>NUCLEOTIDE SEQUENCE</scope>
    <source>
        <strain evidence="2">CGMCC 4.7110</strain>
    </source>
</reference>
<evidence type="ECO:0000313" key="3">
    <source>
        <dbReference type="Proteomes" id="UP000653411"/>
    </source>
</evidence>
<dbReference type="AlphaFoldDB" id="A0A917XP81"/>
<evidence type="ECO:0000313" key="2">
    <source>
        <dbReference type="EMBL" id="GGN43123.1"/>
    </source>
</evidence>
<reference evidence="2" key="1">
    <citation type="journal article" date="2014" name="Int. J. Syst. Evol. Microbiol.">
        <title>Complete genome sequence of Corynebacterium casei LMG S-19264T (=DSM 44701T), isolated from a smear-ripened cheese.</title>
        <authorList>
            <consortium name="US DOE Joint Genome Institute (JGI-PGF)"/>
            <person name="Walter F."/>
            <person name="Albersmeier A."/>
            <person name="Kalinowski J."/>
            <person name="Ruckert C."/>
        </authorList>
    </citation>
    <scope>NUCLEOTIDE SEQUENCE</scope>
    <source>
        <strain evidence="2">CGMCC 4.7110</strain>
    </source>
</reference>